<feature type="domain" description="Clp1 P-loop" evidence="11">
    <location>
        <begin position="130"/>
        <end position="340"/>
    </location>
</feature>
<dbReference type="PANTHER" id="PTHR12755:SF6">
    <property type="entry name" value="POLYRIBONUCLEOTIDE 5'-HYDROXYL-KINASE CLP1"/>
    <property type="match status" value="1"/>
</dbReference>
<gene>
    <name evidence="8" type="primary">CLP1</name>
    <name evidence="12" type="ORF">M413DRAFT_437929</name>
</gene>
<dbReference type="Pfam" id="PF16575">
    <property type="entry name" value="CLP1_P"/>
    <property type="match status" value="1"/>
</dbReference>
<dbReference type="Pfam" id="PF16573">
    <property type="entry name" value="CLP1_N"/>
    <property type="match status" value="1"/>
</dbReference>
<dbReference type="AlphaFoldDB" id="A0A0C3CJ82"/>
<evidence type="ECO:0000256" key="5">
    <source>
        <dbReference type="ARBA" id="ARBA00022741"/>
    </source>
</evidence>
<dbReference type="Gene3D" id="3.40.50.300">
    <property type="entry name" value="P-loop containing nucleotide triphosphate hydrolases"/>
    <property type="match status" value="1"/>
</dbReference>
<keyword evidence="5 8" id="KW-0547">Nucleotide-binding</keyword>
<sequence length="473" mass="51280">MSDKKPAESKIWELGPESEFRFELDPGQSLAIKLVQGRAEIFGFELAEGKQHLFGFECKAAVFTWKGCVIEVTGEPSTEYVSDDTPMRTYGNLHIALEQMRVRALSEIRGSPVPHQDKTRSDPPRVLVLGPEHSGKTTVCKILTNYAVRAGQGWTPFLVNVDPSEGAWAAAGTLSVAPISGPIPTASPANSLGTAATTAPVSLSSNALLPLVYWYGHPETKRNPLLLDRMIRNLGENINDRFELDTQGRASGLIVDTPPSFASGPASSNPRLRLIKACIDAFTINVIVVVGHEKLNVEMQRTYGSLVQVVKIPKSGGVVEVDHSYRERVHNYELHTYMYGQIIPPPAGITNGTMGGETLTDLVLAPSSTVVNFSDLQIYRIGLETMAPSDALPVGATRTVSEMQAVLVNPASPGSGLLNAVLALLGPANPDENERYDEEILDLPVVGFLVMWVSSFFQVGLGSFTLHCMQHQH</sequence>
<evidence type="ECO:0000313" key="13">
    <source>
        <dbReference type="Proteomes" id="UP000053424"/>
    </source>
</evidence>
<feature type="binding site" evidence="8">
    <location>
        <position position="59"/>
    </location>
    <ligand>
        <name>ATP</name>
        <dbReference type="ChEBI" id="CHEBI:30616"/>
    </ligand>
</feature>
<dbReference type="GO" id="GO:0006388">
    <property type="term" value="P:tRNA splicing, via endonucleolytic cleavage and ligation"/>
    <property type="evidence" value="ECO:0007669"/>
    <property type="project" value="TreeGrafter"/>
</dbReference>
<dbReference type="HAMAP" id="MF_03035">
    <property type="entry name" value="Clp1"/>
    <property type="match status" value="1"/>
</dbReference>
<feature type="domain" description="Clp1 N-terminal" evidence="10">
    <location>
        <begin position="14"/>
        <end position="104"/>
    </location>
</feature>
<dbReference type="EMBL" id="KN831768">
    <property type="protein sequence ID" value="KIM48750.1"/>
    <property type="molecule type" value="Genomic_DNA"/>
</dbReference>
<keyword evidence="4 8" id="KW-0507">mRNA processing</keyword>
<dbReference type="InterPro" id="IPR032319">
    <property type="entry name" value="CLP1_P"/>
</dbReference>
<dbReference type="GO" id="GO:0031124">
    <property type="term" value="P:mRNA 3'-end processing"/>
    <property type="evidence" value="ECO:0007669"/>
    <property type="project" value="UniProtKB-UniRule"/>
</dbReference>
<evidence type="ECO:0000256" key="8">
    <source>
        <dbReference type="HAMAP-Rule" id="MF_03035"/>
    </source>
</evidence>
<comment type="subcellular location">
    <subcellularLocation>
        <location evidence="1 8">Nucleus</location>
    </subcellularLocation>
</comment>
<comment type="subunit">
    <text evidence="8">Component of a pre-mRNA cleavage factor complex. Interacts directly with PCF11.</text>
</comment>
<name>A0A0C3CJ82_HEBCY</name>
<dbReference type="FunFam" id="2.60.120.1030:FF:000001">
    <property type="entry name" value="Protein CLP1 homolog 5"/>
    <property type="match status" value="1"/>
</dbReference>
<organism evidence="12 13">
    <name type="scientific">Hebeloma cylindrosporum</name>
    <dbReference type="NCBI Taxonomy" id="76867"/>
    <lineage>
        <taxon>Eukaryota</taxon>
        <taxon>Fungi</taxon>
        <taxon>Dikarya</taxon>
        <taxon>Basidiomycota</taxon>
        <taxon>Agaricomycotina</taxon>
        <taxon>Agaricomycetes</taxon>
        <taxon>Agaricomycetidae</taxon>
        <taxon>Agaricales</taxon>
        <taxon>Agaricineae</taxon>
        <taxon>Hymenogastraceae</taxon>
        <taxon>Hebeloma</taxon>
    </lineage>
</organism>
<dbReference type="GO" id="GO:0051731">
    <property type="term" value="F:polynucleotide 5'-hydroxyl-kinase activity"/>
    <property type="evidence" value="ECO:0007669"/>
    <property type="project" value="InterPro"/>
</dbReference>
<dbReference type="PANTHER" id="PTHR12755">
    <property type="entry name" value="CLEAVAGE/POLYADENYLATION FACTOR IA SUBUNIT CLP1P"/>
    <property type="match status" value="1"/>
</dbReference>
<evidence type="ECO:0000256" key="3">
    <source>
        <dbReference type="ARBA" id="ARBA00019824"/>
    </source>
</evidence>
<feature type="binding site" evidence="8">
    <location>
        <position position="19"/>
    </location>
    <ligand>
        <name>ATP</name>
        <dbReference type="ChEBI" id="CHEBI:30616"/>
    </ligand>
</feature>
<keyword evidence="7 8" id="KW-0539">Nucleus</keyword>
<dbReference type="SUPFAM" id="SSF52540">
    <property type="entry name" value="P-loop containing nucleoside triphosphate hydrolases"/>
    <property type="match status" value="1"/>
</dbReference>
<accession>A0A0C3CJ82</accession>
<evidence type="ECO:0000256" key="2">
    <source>
        <dbReference type="ARBA" id="ARBA00018706"/>
    </source>
</evidence>
<feature type="domain" description="Clp1 C-terminal" evidence="9">
    <location>
        <begin position="364"/>
        <end position="450"/>
    </location>
</feature>
<dbReference type="STRING" id="686832.A0A0C3CJ82"/>
<dbReference type="HOGENOM" id="CLU_018195_3_1_1"/>
<dbReference type="GO" id="GO:0005849">
    <property type="term" value="C:mRNA cleavage factor complex"/>
    <property type="evidence" value="ECO:0007669"/>
    <property type="project" value="UniProtKB-UniRule"/>
</dbReference>
<evidence type="ECO:0000259" key="9">
    <source>
        <dbReference type="Pfam" id="PF06807"/>
    </source>
</evidence>
<dbReference type="InterPro" id="IPR038238">
    <property type="entry name" value="Clp1_C_sf"/>
</dbReference>
<keyword evidence="6 8" id="KW-0067">ATP-binding</keyword>
<dbReference type="InterPro" id="IPR027417">
    <property type="entry name" value="P-loop_NTPase"/>
</dbReference>
<dbReference type="InterPro" id="IPR032324">
    <property type="entry name" value="Clp1_N"/>
</dbReference>
<reference evidence="13" key="2">
    <citation type="submission" date="2015-01" db="EMBL/GenBank/DDBJ databases">
        <title>Evolutionary Origins and Diversification of the Mycorrhizal Mutualists.</title>
        <authorList>
            <consortium name="DOE Joint Genome Institute"/>
            <consortium name="Mycorrhizal Genomics Consortium"/>
            <person name="Kohler A."/>
            <person name="Kuo A."/>
            <person name="Nagy L.G."/>
            <person name="Floudas D."/>
            <person name="Copeland A."/>
            <person name="Barry K.W."/>
            <person name="Cichocki N."/>
            <person name="Veneault-Fourrey C."/>
            <person name="LaButti K."/>
            <person name="Lindquist E.A."/>
            <person name="Lipzen A."/>
            <person name="Lundell T."/>
            <person name="Morin E."/>
            <person name="Murat C."/>
            <person name="Riley R."/>
            <person name="Ohm R."/>
            <person name="Sun H."/>
            <person name="Tunlid A."/>
            <person name="Henrissat B."/>
            <person name="Grigoriev I.V."/>
            <person name="Hibbett D.S."/>
            <person name="Martin F."/>
        </authorList>
    </citation>
    <scope>NUCLEOTIDE SEQUENCE [LARGE SCALE GENOMIC DNA]</scope>
    <source>
        <strain evidence="13">h7</strain>
    </source>
</reference>
<dbReference type="GO" id="GO:0005524">
    <property type="term" value="F:ATP binding"/>
    <property type="evidence" value="ECO:0007669"/>
    <property type="project" value="UniProtKB-UniRule"/>
</dbReference>
<proteinExistence type="inferred from homology"/>
<dbReference type="InterPro" id="IPR010655">
    <property type="entry name" value="Clp1_C"/>
</dbReference>
<evidence type="ECO:0000256" key="7">
    <source>
        <dbReference type="ARBA" id="ARBA00023242"/>
    </source>
</evidence>
<dbReference type="Gene3D" id="2.60.120.1030">
    <property type="entry name" value="Clp1, DNA binding domain"/>
    <property type="match status" value="1"/>
</dbReference>
<evidence type="ECO:0000256" key="1">
    <source>
        <dbReference type="ARBA" id="ARBA00004123"/>
    </source>
</evidence>
<evidence type="ECO:0000259" key="10">
    <source>
        <dbReference type="Pfam" id="PF16573"/>
    </source>
</evidence>
<evidence type="ECO:0000313" key="12">
    <source>
        <dbReference type="EMBL" id="KIM48750.1"/>
    </source>
</evidence>
<dbReference type="Pfam" id="PF06807">
    <property type="entry name" value="Clp1"/>
    <property type="match status" value="1"/>
</dbReference>
<dbReference type="InterPro" id="IPR045116">
    <property type="entry name" value="Clp1/Grc3"/>
</dbReference>
<reference evidence="12 13" key="1">
    <citation type="submission" date="2014-04" db="EMBL/GenBank/DDBJ databases">
        <authorList>
            <consortium name="DOE Joint Genome Institute"/>
            <person name="Kuo A."/>
            <person name="Gay G."/>
            <person name="Dore J."/>
            <person name="Kohler A."/>
            <person name="Nagy L.G."/>
            <person name="Floudas D."/>
            <person name="Copeland A."/>
            <person name="Barry K.W."/>
            <person name="Cichocki N."/>
            <person name="Veneault-Fourrey C."/>
            <person name="LaButti K."/>
            <person name="Lindquist E.A."/>
            <person name="Lipzen A."/>
            <person name="Lundell T."/>
            <person name="Morin E."/>
            <person name="Murat C."/>
            <person name="Sun H."/>
            <person name="Tunlid A."/>
            <person name="Henrissat B."/>
            <person name="Grigoriev I.V."/>
            <person name="Hibbett D.S."/>
            <person name="Martin F."/>
            <person name="Nordberg H.P."/>
            <person name="Cantor M.N."/>
            <person name="Hua S.X."/>
        </authorList>
    </citation>
    <scope>NUCLEOTIDE SEQUENCE [LARGE SCALE GENOMIC DNA]</scope>
    <source>
        <strain evidence="13">h7</strain>
    </source>
</reference>
<protein>
    <recommendedName>
        <fullName evidence="3">Polynucleotide 5'-hydroxyl-kinase GRC3</fullName>
    </recommendedName>
    <alternativeName>
        <fullName evidence="2">Polynucleotide 5'-hydroxyl-kinase grc3</fullName>
    </alternativeName>
</protein>
<comment type="similarity">
    <text evidence="8">Belongs to the Clp1 family. Clp1 subfamily.</text>
</comment>
<dbReference type="Proteomes" id="UP000053424">
    <property type="component" value="Unassembled WGS sequence"/>
</dbReference>
<dbReference type="OrthoDB" id="258143at2759"/>
<dbReference type="Gene3D" id="2.40.30.330">
    <property type="entry name" value="Pre-mRNA cleavage complex subunit Clp1, C-terminal domain"/>
    <property type="match status" value="1"/>
</dbReference>
<evidence type="ECO:0000256" key="4">
    <source>
        <dbReference type="ARBA" id="ARBA00022664"/>
    </source>
</evidence>
<dbReference type="InterPro" id="IPR038239">
    <property type="entry name" value="Clp1_N_sf"/>
</dbReference>
<keyword evidence="13" id="KW-1185">Reference proteome</keyword>
<comment type="function">
    <text evidence="8">Required for endonucleolytic cleavage during polyadenylation-dependent pre-mRNA 3'-end formation.</text>
</comment>
<dbReference type="InterPro" id="IPR028606">
    <property type="entry name" value="Clp1"/>
</dbReference>
<evidence type="ECO:0000259" key="11">
    <source>
        <dbReference type="Pfam" id="PF16575"/>
    </source>
</evidence>
<feature type="binding site" evidence="8">
    <location>
        <begin position="133"/>
        <end position="138"/>
    </location>
    <ligand>
        <name>ATP</name>
        <dbReference type="ChEBI" id="CHEBI:30616"/>
    </ligand>
</feature>
<evidence type="ECO:0000256" key="6">
    <source>
        <dbReference type="ARBA" id="ARBA00022840"/>
    </source>
</evidence>